<dbReference type="PANTHER" id="PTHR30576">
    <property type="entry name" value="COLANIC BIOSYNTHESIS UDP-GLUCOSE LIPID CARRIER TRANSFERASE"/>
    <property type="match status" value="1"/>
</dbReference>
<evidence type="ECO:0000256" key="3">
    <source>
        <dbReference type="ARBA" id="ARBA00022475"/>
    </source>
</evidence>
<evidence type="ECO:0000313" key="11">
    <source>
        <dbReference type="Proteomes" id="UP001055453"/>
    </source>
</evidence>
<keyword evidence="4" id="KW-0808">Transferase</keyword>
<evidence type="ECO:0000256" key="6">
    <source>
        <dbReference type="ARBA" id="ARBA00022989"/>
    </source>
</evidence>
<proteinExistence type="inferred from homology"/>
<sequence>MTSSIIPTLQSLYDVTQERQDNRGYCTLQWRRGKLLVKPLGRVKQPYLPSLDSKRSLVECLQHSPVTLVSIDPKLGEPLLRFWADACEEAQKPMFISMPASNKLANQPWRHLQRLIDWIAAFLLLLLVSPVMLGLIMLVKVYSPGSLFCRDWRVGERGKLFRAIKFCTTTKDNITPLGRWMHKYGLDNLPQLFNVLQGDINLTGSSCWTLEDAIQLNQRPEITTSWEVEAQSHLLHLDSQTL</sequence>
<evidence type="ECO:0000259" key="9">
    <source>
        <dbReference type="Pfam" id="PF02397"/>
    </source>
</evidence>
<name>A0ABM7YV68_NOSCO</name>
<evidence type="ECO:0000256" key="4">
    <source>
        <dbReference type="ARBA" id="ARBA00022679"/>
    </source>
</evidence>
<dbReference type="NCBIfam" id="NF045514">
    <property type="entry name" value="glycotran_HepC"/>
    <property type="match status" value="1"/>
</dbReference>
<evidence type="ECO:0000256" key="8">
    <source>
        <dbReference type="SAM" id="Phobius"/>
    </source>
</evidence>
<dbReference type="PANTHER" id="PTHR30576:SF4">
    <property type="entry name" value="UNDECAPRENYL-PHOSPHATE GALACTOSE PHOSPHOTRANSFERASE"/>
    <property type="match status" value="1"/>
</dbReference>
<evidence type="ECO:0000313" key="10">
    <source>
        <dbReference type="EMBL" id="BDI14519.1"/>
    </source>
</evidence>
<comment type="subcellular location">
    <subcellularLocation>
        <location evidence="1">Cell membrane</location>
    </subcellularLocation>
</comment>
<evidence type="ECO:0000256" key="2">
    <source>
        <dbReference type="ARBA" id="ARBA00006464"/>
    </source>
</evidence>
<dbReference type="Pfam" id="PF02397">
    <property type="entry name" value="Bac_transf"/>
    <property type="match status" value="1"/>
</dbReference>
<gene>
    <name evidence="10" type="ORF">ANSO36C_03210</name>
</gene>
<reference evidence="10" key="1">
    <citation type="submission" date="2022-04" db="EMBL/GenBank/DDBJ databases">
        <title>Complete genome sequence of a cyanobacterium, Nostoc sp. SO-36, isolated in Antarctica.</title>
        <authorList>
            <person name="Kanesaki Y."/>
            <person name="Effendi D."/>
            <person name="Sakamoto T."/>
            <person name="Ohtani S."/>
            <person name="Awai K."/>
        </authorList>
    </citation>
    <scope>NUCLEOTIDE SEQUENCE</scope>
    <source>
        <strain evidence="10">SO-36</strain>
    </source>
</reference>
<dbReference type="EMBL" id="AP025732">
    <property type="protein sequence ID" value="BDI14519.1"/>
    <property type="molecule type" value="Genomic_DNA"/>
</dbReference>
<keyword evidence="7 8" id="KW-0472">Membrane</keyword>
<protein>
    <recommendedName>
        <fullName evidence="9">Bacterial sugar transferase domain-containing protein</fullName>
    </recommendedName>
</protein>
<keyword evidence="6 8" id="KW-1133">Transmembrane helix</keyword>
<comment type="similarity">
    <text evidence="2">Belongs to the bacterial sugar transferase family.</text>
</comment>
<evidence type="ECO:0000256" key="1">
    <source>
        <dbReference type="ARBA" id="ARBA00004236"/>
    </source>
</evidence>
<dbReference type="InterPro" id="IPR003362">
    <property type="entry name" value="Bact_transf"/>
</dbReference>
<dbReference type="Proteomes" id="UP001055453">
    <property type="component" value="Chromosome"/>
</dbReference>
<feature type="domain" description="Bacterial sugar transferase" evidence="9">
    <location>
        <begin position="114"/>
        <end position="231"/>
    </location>
</feature>
<keyword evidence="3" id="KW-1003">Cell membrane</keyword>
<evidence type="ECO:0000256" key="5">
    <source>
        <dbReference type="ARBA" id="ARBA00022692"/>
    </source>
</evidence>
<accession>A0ABM7YV68</accession>
<dbReference type="RefSeq" id="WP_251958091.1">
    <property type="nucleotide sequence ID" value="NZ_AP025732.1"/>
</dbReference>
<feature type="transmembrane region" description="Helical" evidence="8">
    <location>
        <begin position="115"/>
        <end position="139"/>
    </location>
</feature>
<evidence type="ECO:0000256" key="7">
    <source>
        <dbReference type="ARBA" id="ARBA00023136"/>
    </source>
</evidence>
<organism evidence="10 11">
    <name type="scientific">Nostoc cf. commune SO-36</name>
    <dbReference type="NCBI Taxonomy" id="449208"/>
    <lineage>
        <taxon>Bacteria</taxon>
        <taxon>Bacillati</taxon>
        <taxon>Cyanobacteriota</taxon>
        <taxon>Cyanophyceae</taxon>
        <taxon>Nostocales</taxon>
        <taxon>Nostocaceae</taxon>
        <taxon>Nostoc</taxon>
    </lineage>
</organism>
<keyword evidence="5 8" id="KW-0812">Transmembrane</keyword>
<keyword evidence="11" id="KW-1185">Reference proteome</keyword>